<evidence type="ECO:0000313" key="3">
    <source>
        <dbReference type="Proteomes" id="UP001190465"/>
    </source>
</evidence>
<evidence type="ECO:0000259" key="1">
    <source>
        <dbReference type="Pfam" id="PF01636"/>
    </source>
</evidence>
<accession>A0ABM9M2T4</accession>
<organism evidence="2 3">
    <name type="scientific">[Mycobacterium] burgundiense</name>
    <dbReference type="NCBI Taxonomy" id="3064286"/>
    <lineage>
        <taxon>Bacteria</taxon>
        <taxon>Bacillati</taxon>
        <taxon>Actinomycetota</taxon>
        <taxon>Actinomycetes</taxon>
        <taxon>Mycobacteriales</taxon>
        <taxon>Mycobacteriaceae</taxon>
        <taxon>Mycolicibacterium</taxon>
    </lineage>
</organism>
<dbReference type="Pfam" id="PF01636">
    <property type="entry name" value="APH"/>
    <property type="match status" value="1"/>
</dbReference>
<reference evidence="2 3" key="1">
    <citation type="submission" date="2023-08" db="EMBL/GenBank/DDBJ databases">
        <authorList>
            <person name="Folkvardsen B D."/>
            <person name="Norman A."/>
        </authorList>
    </citation>
    <scope>NUCLEOTIDE SEQUENCE [LARGE SCALE GENOMIC DNA]</scope>
    <source>
        <strain evidence="2 3">Mu0053</strain>
    </source>
</reference>
<dbReference type="InterPro" id="IPR041726">
    <property type="entry name" value="ACAD10_11_N"/>
</dbReference>
<dbReference type="PANTHER" id="PTHR21310">
    <property type="entry name" value="AMINOGLYCOSIDE PHOSPHOTRANSFERASE-RELATED-RELATED"/>
    <property type="match status" value="1"/>
</dbReference>
<proteinExistence type="predicted"/>
<dbReference type="RefSeq" id="WP_308479440.1">
    <property type="nucleotide sequence ID" value="NZ_OY726397.1"/>
</dbReference>
<protein>
    <submittedName>
        <fullName evidence="2">Phosphotransferase family protein</fullName>
    </submittedName>
</protein>
<dbReference type="CDD" id="cd05154">
    <property type="entry name" value="ACAD10_11_N-like"/>
    <property type="match status" value="1"/>
</dbReference>
<dbReference type="InterPro" id="IPR002575">
    <property type="entry name" value="Aminoglycoside_PTrfase"/>
</dbReference>
<dbReference type="Gene3D" id="3.30.200.20">
    <property type="entry name" value="Phosphorylase Kinase, domain 1"/>
    <property type="match status" value="1"/>
</dbReference>
<gene>
    <name evidence="2" type="ORF">MU0053_004122</name>
</gene>
<name>A0ABM9M2T4_9MYCO</name>
<dbReference type="SUPFAM" id="SSF56112">
    <property type="entry name" value="Protein kinase-like (PK-like)"/>
    <property type="match status" value="1"/>
</dbReference>
<evidence type="ECO:0000313" key="2">
    <source>
        <dbReference type="EMBL" id="CAJ1509253.1"/>
    </source>
</evidence>
<feature type="domain" description="Aminoglycoside phosphotransferase" evidence="1">
    <location>
        <begin position="2"/>
        <end position="215"/>
    </location>
</feature>
<sequence>MPGGASSLTYRGVYRQRPVVVKVAPAGLEPIAHRDVLRQARILRALSVTDVPVPEVLWEDAGAPPEVPPLFVMSLVDGASVEPLFDLGRVAEAGTTLAARFRAAAVVLARLHRIDPASVGLGEDPVVGLRDEVDRWSRALQTVDPALVPGWHPVGAALLSTLPTPLAPAIVHGDFRLGNLLADADHINAVIDWEIWSLGDPRVDLGWFLINCDPATYRRDTPHVGAAPATSELAARYRRTLGRDICDLAWFEALACFKSAATWALIIKHNRRRHRDPATEAMAAALPRLLGRAARILNRSECGPAEE</sequence>
<dbReference type="Proteomes" id="UP001190465">
    <property type="component" value="Chromosome"/>
</dbReference>
<dbReference type="PANTHER" id="PTHR21310:SF40">
    <property type="entry name" value="AMINOGLYCOSIDE PHOSPHOTRANSFERASE DOMAIN-CONTAINING PROTEIN-RELATED"/>
    <property type="match status" value="1"/>
</dbReference>
<dbReference type="Gene3D" id="3.90.1200.10">
    <property type="match status" value="1"/>
</dbReference>
<dbReference type="InterPro" id="IPR011009">
    <property type="entry name" value="Kinase-like_dom_sf"/>
</dbReference>
<keyword evidence="3" id="KW-1185">Reference proteome</keyword>
<dbReference type="EMBL" id="OY726397">
    <property type="protein sequence ID" value="CAJ1509253.1"/>
    <property type="molecule type" value="Genomic_DNA"/>
</dbReference>
<dbReference type="InterPro" id="IPR051678">
    <property type="entry name" value="AGP_Transferase"/>
</dbReference>